<evidence type="ECO:0000313" key="2">
    <source>
        <dbReference type="EMBL" id="CAF0947057.1"/>
    </source>
</evidence>
<dbReference type="EMBL" id="CAJOBC010002243">
    <property type="protein sequence ID" value="CAF3723165.1"/>
    <property type="molecule type" value="Genomic_DNA"/>
</dbReference>
<keyword evidence="5" id="KW-1185">Reference proteome</keyword>
<name>A0A814CNP8_9BILA</name>
<reference evidence="2" key="1">
    <citation type="submission" date="2021-02" db="EMBL/GenBank/DDBJ databases">
        <authorList>
            <person name="Nowell W R."/>
        </authorList>
    </citation>
    <scope>NUCLEOTIDE SEQUENCE</scope>
</reference>
<dbReference type="Proteomes" id="UP000682733">
    <property type="component" value="Unassembled WGS sequence"/>
</dbReference>
<dbReference type="EMBL" id="CAJOBA010001331">
    <property type="protein sequence ID" value="CAF3589924.1"/>
    <property type="molecule type" value="Genomic_DNA"/>
</dbReference>
<dbReference type="AlphaFoldDB" id="A0A814CNP8"/>
<comment type="caution">
    <text evidence="2">The sequence shown here is derived from an EMBL/GenBank/DDBJ whole genome shotgun (WGS) entry which is preliminary data.</text>
</comment>
<evidence type="ECO:0000313" key="1">
    <source>
        <dbReference type="EMBL" id="CAF0806233.1"/>
    </source>
</evidence>
<dbReference type="Proteomes" id="UP000663829">
    <property type="component" value="Unassembled WGS sequence"/>
</dbReference>
<dbReference type="Proteomes" id="UP000677228">
    <property type="component" value="Unassembled WGS sequence"/>
</dbReference>
<sequence length="77" mass="8554">MTSRSVEEDKDVVLSLRHVDLKQVTPGTTYGKTGRDMMRLVFGADAQFSIVERGEFEILLVTTVEIKPAAESQPLQS</sequence>
<accession>A0A814CNP8</accession>
<evidence type="ECO:0000313" key="3">
    <source>
        <dbReference type="EMBL" id="CAF3589924.1"/>
    </source>
</evidence>
<dbReference type="EMBL" id="CAJNOQ010002243">
    <property type="protein sequence ID" value="CAF0947057.1"/>
    <property type="molecule type" value="Genomic_DNA"/>
</dbReference>
<proteinExistence type="predicted"/>
<dbReference type="Proteomes" id="UP000681722">
    <property type="component" value="Unassembled WGS sequence"/>
</dbReference>
<dbReference type="EMBL" id="CAJNOK010001331">
    <property type="protein sequence ID" value="CAF0806233.1"/>
    <property type="molecule type" value="Genomic_DNA"/>
</dbReference>
<organism evidence="2 5">
    <name type="scientific">Didymodactylos carnosus</name>
    <dbReference type="NCBI Taxonomy" id="1234261"/>
    <lineage>
        <taxon>Eukaryota</taxon>
        <taxon>Metazoa</taxon>
        <taxon>Spiralia</taxon>
        <taxon>Gnathifera</taxon>
        <taxon>Rotifera</taxon>
        <taxon>Eurotatoria</taxon>
        <taxon>Bdelloidea</taxon>
        <taxon>Philodinida</taxon>
        <taxon>Philodinidae</taxon>
        <taxon>Didymodactylos</taxon>
    </lineage>
</organism>
<evidence type="ECO:0000313" key="4">
    <source>
        <dbReference type="EMBL" id="CAF3723165.1"/>
    </source>
</evidence>
<evidence type="ECO:0000313" key="5">
    <source>
        <dbReference type="Proteomes" id="UP000663829"/>
    </source>
</evidence>
<gene>
    <name evidence="2" type="ORF">GPM918_LOCUS11031</name>
    <name evidence="1" type="ORF">OVA965_LOCUS4912</name>
    <name evidence="4" type="ORF">SRO942_LOCUS11032</name>
    <name evidence="3" type="ORF">TMI583_LOCUS4910</name>
</gene>
<protein>
    <submittedName>
        <fullName evidence="2">Uncharacterized protein</fullName>
    </submittedName>
</protein>